<evidence type="ECO:0000313" key="1">
    <source>
        <dbReference type="EMBL" id="EEG78486.1"/>
    </source>
</evidence>
<comment type="caution">
    <text evidence="1">The sequence shown here is derived from an EMBL/GenBank/DDBJ whole genome shotgun (WGS) entry which is preliminary data.</text>
</comment>
<gene>
    <name evidence="1" type="ORF">DealDRAFT_0901</name>
</gene>
<sequence length="54" mass="5739">MTYGKALGVLCPRRMEAVKTENYMPVTDSSTGELMAEISGLSMPATAEKAVLTS</sequence>
<dbReference type="AlphaFoldDB" id="C0GEJ2"/>
<protein>
    <submittedName>
        <fullName evidence="1">Uncharacterized protein</fullName>
    </submittedName>
</protein>
<organism evidence="1 2">
    <name type="scientific">Dethiobacter alkaliphilus AHT 1</name>
    <dbReference type="NCBI Taxonomy" id="555088"/>
    <lineage>
        <taxon>Bacteria</taxon>
        <taxon>Bacillati</taxon>
        <taxon>Bacillota</taxon>
        <taxon>Dethiobacteria</taxon>
        <taxon>Dethiobacterales</taxon>
        <taxon>Dethiobacteraceae</taxon>
        <taxon>Dethiobacter</taxon>
    </lineage>
</organism>
<keyword evidence="2" id="KW-1185">Reference proteome</keyword>
<dbReference type="Proteomes" id="UP000006443">
    <property type="component" value="Unassembled WGS sequence"/>
</dbReference>
<proteinExistence type="predicted"/>
<reference evidence="1 2" key="1">
    <citation type="submission" date="2009-02" db="EMBL/GenBank/DDBJ databases">
        <title>Sequencing of the draft genome and assembly of Dethiobacter alkaliphilus AHT 1.</title>
        <authorList>
            <consortium name="US DOE Joint Genome Institute (JGI-PGF)"/>
            <person name="Lucas S."/>
            <person name="Copeland A."/>
            <person name="Lapidus A."/>
            <person name="Glavina del Rio T."/>
            <person name="Dalin E."/>
            <person name="Tice H."/>
            <person name="Bruce D."/>
            <person name="Goodwin L."/>
            <person name="Pitluck S."/>
            <person name="Larimer F."/>
            <person name="Land M.L."/>
            <person name="Hauser L."/>
            <person name="Muyzer G."/>
        </authorList>
    </citation>
    <scope>NUCLEOTIDE SEQUENCE [LARGE SCALE GENOMIC DNA]</scope>
    <source>
        <strain evidence="1 2">AHT 1</strain>
    </source>
</reference>
<evidence type="ECO:0000313" key="2">
    <source>
        <dbReference type="Proteomes" id="UP000006443"/>
    </source>
</evidence>
<dbReference type="EMBL" id="ACJM01000003">
    <property type="protein sequence ID" value="EEG78486.1"/>
    <property type="molecule type" value="Genomic_DNA"/>
</dbReference>
<accession>C0GEJ2</accession>
<name>C0GEJ2_DETAL</name>